<dbReference type="Proteomes" id="UP000596742">
    <property type="component" value="Unassembled WGS sequence"/>
</dbReference>
<dbReference type="OrthoDB" id="6154981at2759"/>
<evidence type="ECO:0000313" key="1">
    <source>
        <dbReference type="EMBL" id="VDI71135.1"/>
    </source>
</evidence>
<sequence>MSEPVQLDSLIKQRVQEAVSTAQNDIVHHMDRIIKSSFDAFQKSTNEHQRQLSETQLAKIEEEMNSENGWKTVTEYETHSLADDSEDEKRIIRAENKAARKIKNEKRGKQHT</sequence>
<evidence type="ECO:0000313" key="2">
    <source>
        <dbReference type="Proteomes" id="UP000596742"/>
    </source>
</evidence>
<name>A0A8B6GZ01_MYTGA</name>
<accession>A0A8B6GZ01</accession>
<reference evidence="1" key="1">
    <citation type="submission" date="2018-11" db="EMBL/GenBank/DDBJ databases">
        <authorList>
            <person name="Alioto T."/>
            <person name="Alioto T."/>
        </authorList>
    </citation>
    <scope>NUCLEOTIDE SEQUENCE</scope>
</reference>
<dbReference type="AlphaFoldDB" id="A0A8B6GZ01"/>
<dbReference type="EMBL" id="UYJE01009195">
    <property type="protein sequence ID" value="VDI71135.1"/>
    <property type="molecule type" value="Genomic_DNA"/>
</dbReference>
<gene>
    <name evidence="1" type="ORF">MGAL_10B010604</name>
</gene>
<protein>
    <submittedName>
        <fullName evidence="1">Uncharacterized protein</fullName>
    </submittedName>
</protein>
<keyword evidence="2" id="KW-1185">Reference proteome</keyword>
<proteinExistence type="predicted"/>
<comment type="caution">
    <text evidence="1">The sequence shown here is derived from an EMBL/GenBank/DDBJ whole genome shotgun (WGS) entry which is preliminary data.</text>
</comment>
<organism evidence="1 2">
    <name type="scientific">Mytilus galloprovincialis</name>
    <name type="common">Mediterranean mussel</name>
    <dbReference type="NCBI Taxonomy" id="29158"/>
    <lineage>
        <taxon>Eukaryota</taxon>
        <taxon>Metazoa</taxon>
        <taxon>Spiralia</taxon>
        <taxon>Lophotrochozoa</taxon>
        <taxon>Mollusca</taxon>
        <taxon>Bivalvia</taxon>
        <taxon>Autobranchia</taxon>
        <taxon>Pteriomorphia</taxon>
        <taxon>Mytilida</taxon>
        <taxon>Mytiloidea</taxon>
        <taxon>Mytilidae</taxon>
        <taxon>Mytilinae</taxon>
        <taxon>Mytilus</taxon>
    </lineage>
</organism>